<dbReference type="AlphaFoldDB" id="A0AAU7CYL1"/>
<accession>A0AAU7CYL1</accession>
<dbReference type="InterPro" id="IPR038573">
    <property type="entry name" value="BrnT_sf"/>
</dbReference>
<dbReference type="Gene3D" id="3.10.450.530">
    <property type="entry name" value="Ribonuclease toxin, BrnT, of type II toxin-antitoxin system"/>
    <property type="match status" value="1"/>
</dbReference>
<organism evidence="1">
    <name type="scientific">Edaphobacter paludis</name>
    <dbReference type="NCBI Taxonomy" id="3035702"/>
    <lineage>
        <taxon>Bacteria</taxon>
        <taxon>Pseudomonadati</taxon>
        <taxon>Acidobacteriota</taxon>
        <taxon>Terriglobia</taxon>
        <taxon>Terriglobales</taxon>
        <taxon>Acidobacteriaceae</taxon>
        <taxon>Edaphobacter</taxon>
    </lineage>
</organism>
<dbReference type="RefSeq" id="WP_348267554.1">
    <property type="nucleotide sequence ID" value="NZ_CP121194.1"/>
</dbReference>
<protein>
    <submittedName>
        <fullName evidence="1">BrnT family toxin</fullName>
    </submittedName>
</protein>
<dbReference type="EMBL" id="CP121194">
    <property type="protein sequence ID" value="XBH10048.1"/>
    <property type="molecule type" value="Genomic_DNA"/>
</dbReference>
<dbReference type="InterPro" id="IPR007460">
    <property type="entry name" value="BrnT_toxin"/>
</dbReference>
<evidence type="ECO:0000313" key="1">
    <source>
        <dbReference type="EMBL" id="XBH10048.1"/>
    </source>
</evidence>
<gene>
    <name evidence="1" type="ORF">P4G45_16430</name>
    <name evidence="2" type="ORF">P8936_17640</name>
</gene>
<name>A0AAU7CYL1_9BACT</name>
<dbReference type="Pfam" id="PF04365">
    <property type="entry name" value="BrnT_toxin"/>
    <property type="match status" value="1"/>
</dbReference>
<accession>A0AAU7D803</accession>
<dbReference type="EMBL" id="CP121195">
    <property type="protein sequence ID" value="XBH13485.1"/>
    <property type="molecule type" value="Genomic_DNA"/>
</dbReference>
<dbReference type="KEGG" id="epl:P4G45_16430"/>
<reference evidence="1" key="1">
    <citation type="submission" date="2023-03" db="EMBL/GenBank/DDBJ databases">
        <title>Edaphobacter sp.</title>
        <authorList>
            <person name="Huber K.J."/>
            <person name="Papendorf J."/>
            <person name="Pilke C."/>
            <person name="Bunk B."/>
            <person name="Sproeer C."/>
            <person name="Pester M."/>
        </authorList>
    </citation>
    <scope>NUCLEOTIDE SEQUENCE</scope>
    <source>
        <strain evidence="1">DSM 109919</strain>
        <strain evidence="2">DSM 109920</strain>
    </source>
</reference>
<sequence length="94" mass="10921">MEFEWDPDKADTNLRKHRVSFEDAALVFLDPQRIETCDDRTNYGEDRWKTVGLVAPALLAVVYTVRGKDDNLIRLISARKADAHERAQYREVQT</sequence>
<evidence type="ECO:0000313" key="2">
    <source>
        <dbReference type="EMBL" id="XBH13485.1"/>
    </source>
</evidence>
<proteinExistence type="predicted"/>